<dbReference type="InterPro" id="IPR008272">
    <property type="entry name" value="HB-CoA_thioesterase_AS"/>
</dbReference>
<dbReference type="Gene3D" id="3.10.129.10">
    <property type="entry name" value="Hotdog Thioesterase"/>
    <property type="match status" value="1"/>
</dbReference>
<evidence type="ECO:0000256" key="2">
    <source>
        <dbReference type="ARBA" id="ARBA00022801"/>
    </source>
</evidence>
<name>A0A370GDC4_9COXI</name>
<dbReference type="GO" id="GO:0047617">
    <property type="term" value="F:fatty acyl-CoA hydrolase activity"/>
    <property type="evidence" value="ECO:0007669"/>
    <property type="project" value="TreeGrafter"/>
</dbReference>
<dbReference type="PANTHER" id="PTHR31793:SF37">
    <property type="entry name" value="ACYL-COA THIOESTER HYDROLASE YBGC"/>
    <property type="match status" value="1"/>
</dbReference>
<evidence type="ECO:0000313" key="4">
    <source>
        <dbReference type="Proteomes" id="UP000254720"/>
    </source>
</evidence>
<proteinExistence type="inferred from homology"/>
<reference evidence="3 4" key="1">
    <citation type="submission" date="2018-07" db="EMBL/GenBank/DDBJ databases">
        <title>Genomic Encyclopedia of Type Strains, Phase IV (KMG-IV): sequencing the most valuable type-strain genomes for metagenomic binning, comparative biology and taxonomic classification.</title>
        <authorList>
            <person name="Goeker M."/>
        </authorList>
    </citation>
    <scope>NUCLEOTIDE SEQUENCE [LARGE SCALE GENOMIC DNA]</scope>
    <source>
        <strain evidence="3 4">DSM 16500</strain>
    </source>
</reference>
<dbReference type="InterPro" id="IPR029069">
    <property type="entry name" value="HotDog_dom_sf"/>
</dbReference>
<dbReference type="CDD" id="cd00586">
    <property type="entry name" value="4HBT"/>
    <property type="match status" value="1"/>
</dbReference>
<gene>
    <name evidence="3" type="ORF">C8D86_11742</name>
</gene>
<comment type="caution">
    <text evidence="3">The sequence shown here is derived from an EMBL/GenBank/DDBJ whole genome shotgun (WGS) entry which is preliminary data.</text>
</comment>
<keyword evidence="4" id="KW-1185">Reference proteome</keyword>
<protein>
    <submittedName>
        <fullName evidence="3">Acyl-CoA thioester hydrolase</fullName>
    </submittedName>
</protein>
<dbReference type="PANTHER" id="PTHR31793">
    <property type="entry name" value="4-HYDROXYBENZOYL-COA THIOESTERASE FAMILY MEMBER"/>
    <property type="match status" value="1"/>
</dbReference>
<dbReference type="InterPro" id="IPR006684">
    <property type="entry name" value="YbgC/YbaW"/>
</dbReference>
<keyword evidence="2 3" id="KW-0378">Hydrolase</keyword>
<evidence type="ECO:0000256" key="1">
    <source>
        <dbReference type="ARBA" id="ARBA00005953"/>
    </source>
</evidence>
<dbReference type="Proteomes" id="UP000254720">
    <property type="component" value="Unassembled WGS sequence"/>
</dbReference>
<dbReference type="PROSITE" id="PS01328">
    <property type="entry name" value="4HBCOA_THIOESTERASE"/>
    <property type="match status" value="1"/>
</dbReference>
<dbReference type="NCBIfam" id="TIGR00051">
    <property type="entry name" value="YbgC/FadM family acyl-CoA thioesterase"/>
    <property type="match status" value="1"/>
</dbReference>
<dbReference type="PIRSF" id="PIRSF003230">
    <property type="entry name" value="YbgC"/>
    <property type="match status" value="1"/>
</dbReference>
<dbReference type="AlphaFoldDB" id="A0A370GDC4"/>
<dbReference type="EMBL" id="QQAX01000017">
    <property type="protein sequence ID" value="RDI41825.1"/>
    <property type="molecule type" value="Genomic_DNA"/>
</dbReference>
<dbReference type="Pfam" id="PF13279">
    <property type="entry name" value="4HBT_2"/>
    <property type="match status" value="1"/>
</dbReference>
<sequence length="138" mass="16301">MQNQFTYLLRIHIEDTDFAGVVYHSNYLKFMERARSEWAEQVGLGMTWQREHQIYFPVHAAHILFLKPARVHDKVEVVTSIKAVRPASLVYEQYLRLAHEPDKMLCKAEIKIACVDLDMRPRAIPYAPFLEMIRRELT</sequence>
<evidence type="ECO:0000313" key="3">
    <source>
        <dbReference type="EMBL" id="RDI41825.1"/>
    </source>
</evidence>
<dbReference type="OrthoDB" id="9808429at2"/>
<organism evidence="3 4">
    <name type="scientific">Aquicella lusitana</name>
    <dbReference type="NCBI Taxonomy" id="254246"/>
    <lineage>
        <taxon>Bacteria</taxon>
        <taxon>Pseudomonadati</taxon>
        <taxon>Pseudomonadota</taxon>
        <taxon>Gammaproteobacteria</taxon>
        <taxon>Legionellales</taxon>
        <taxon>Coxiellaceae</taxon>
        <taxon>Aquicella</taxon>
    </lineage>
</organism>
<dbReference type="InterPro" id="IPR050563">
    <property type="entry name" value="4-hydroxybenzoyl-CoA_TE"/>
</dbReference>
<accession>A0A370GDC4</accession>
<comment type="similarity">
    <text evidence="1">Belongs to the 4-hydroxybenzoyl-CoA thioesterase family.</text>
</comment>
<dbReference type="SUPFAM" id="SSF54637">
    <property type="entry name" value="Thioesterase/thiol ester dehydrase-isomerase"/>
    <property type="match status" value="1"/>
</dbReference>
<dbReference type="FunFam" id="3.10.129.10:FF:000004">
    <property type="entry name" value="Tol-pal system-associated acyl-CoA thioesterase"/>
    <property type="match status" value="1"/>
</dbReference>
<dbReference type="RefSeq" id="WP_147277498.1">
    <property type="nucleotide sequence ID" value="NZ_LR699114.1"/>
</dbReference>